<keyword evidence="3" id="KW-1185">Reference proteome</keyword>
<feature type="compositionally biased region" description="Basic and acidic residues" evidence="1">
    <location>
        <begin position="180"/>
        <end position="196"/>
    </location>
</feature>
<dbReference type="InParanoid" id="Q95XQ7"/>
<feature type="region of interest" description="Disordered" evidence="1">
    <location>
        <begin position="101"/>
        <end position="320"/>
    </location>
</feature>
<dbReference type="AlphaFoldDB" id="Q95XQ7"/>
<feature type="compositionally biased region" description="Basic and acidic residues" evidence="1">
    <location>
        <begin position="161"/>
        <end position="173"/>
    </location>
</feature>
<accession>Q95XQ7</accession>
<dbReference type="eggNOG" id="ENOG502SD80">
    <property type="taxonomic scope" value="Eukaryota"/>
</dbReference>
<dbReference type="PANTHER" id="PTHR21720">
    <property type="entry name" value="DUF5523 DOMAIN-CONTAINING PROTEIN-RELATED-RELATED"/>
    <property type="match status" value="1"/>
</dbReference>
<feature type="compositionally biased region" description="Basic and acidic residues" evidence="1">
    <location>
        <begin position="559"/>
        <end position="572"/>
    </location>
</feature>
<dbReference type="GeneID" id="171794"/>
<dbReference type="CTD" id="171794"/>
<dbReference type="OrthoDB" id="5842993at2759"/>
<dbReference type="Bgee" id="WBGene00021471">
    <property type="expression patterns" value="Expressed in adult organism and 1 other cell type or tissue"/>
</dbReference>
<feature type="region of interest" description="Disordered" evidence="1">
    <location>
        <begin position="1"/>
        <end position="82"/>
    </location>
</feature>
<dbReference type="UCSC" id="Y39G10AR.15">
    <property type="organism name" value="c. elegans"/>
</dbReference>
<dbReference type="IntAct" id="Q95XQ7">
    <property type="interactions" value="2"/>
</dbReference>
<dbReference type="STRING" id="6239.Y39G10AR.15.1"/>
<dbReference type="KEGG" id="cel:CELE_Y39G10AR.15"/>
<dbReference type="WormBase" id="Y39G10AR.15">
    <property type="protein sequence ID" value="CE21756"/>
    <property type="gene ID" value="WBGene00021471"/>
</dbReference>
<dbReference type="FunCoup" id="Q95XQ7">
    <property type="interactions" value="1522"/>
</dbReference>
<name>Q95XQ7_CAEEL</name>
<dbReference type="HOGENOM" id="CLU_447773_0_0_1"/>
<dbReference type="Proteomes" id="UP000001940">
    <property type="component" value="Chromosome I"/>
</dbReference>
<feature type="compositionally biased region" description="Low complexity" evidence="1">
    <location>
        <begin position="590"/>
        <end position="603"/>
    </location>
</feature>
<dbReference type="PeptideAtlas" id="Q95XQ7"/>
<dbReference type="PANTHER" id="PTHR21720:SF1">
    <property type="entry name" value="DUF5523 DOMAIN-CONTAINING PROTEIN-RELATED"/>
    <property type="match status" value="1"/>
</dbReference>
<gene>
    <name evidence="2" type="ORF">CELE_Y39G10AR.15</name>
    <name evidence="2 4" type="ORF">Y39G10AR.15</name>
</gene>
<evidence type="ECO:0000313" key="3">
    <source>
        <dbReference type="Proteomes" id="UP000001940"/>
    </source>
</evidence>
<feature type="region of interest" description="Disordered" evidence="1">
    <location>
        <begin position="549"/>
        <end position="610"/>
    </location>
</feature>
<dbReference type="AGR" id="WB:WBGene00021471"/>
<reference evidence="2 3" key="1">
    <citation type="journal article" date="1998" name="Science">
        <title>Genome sequence of the nematode C. elegans: a platform for investigating biology.</title>
        <authorList>
            <consortium name="The C. elegans sequencing consortium"/>
            <person name="Sulson J.E."/>
            <person name="Waterston R."/>
        </authorList>
    </citation>
    <scope>NUCLEOTIDE SEQUENCE [LARGE SCALE GENOMIC DNA]</scope>
    <source>
        <strain evidence="2 3">Bristol N2</strain>
    </source>
</reference>
<dbReference type="PaxDb" id="6239-Y39G10AR.15"/>
<dbReference type="EMBL" id="BX284601">
    <property type="protein sequence ID" value="CCD69914.2"/>
    <property type="molecule type" value="Genomic_DNA"/>
</dbReference>
<sequence>MEPDLKNVKNAGSGESNKEEKKKIKASRESGEKVKTITEEDPNSKKMELPPTLMPKFPSEKIRKQHKSPPPKGTLAYEEYDPEEEERIDLIWDMSLEEVCESEEHSQYDDWLGPTSLDDQNSKLERPKLEPEQPEKLERPLARPQPPPPAIPVVKKISKQNTKDKKSGRITDRKIHKKKDAATQDDNKKSPEDKKKVVGTKKGSTEDASSDNLYNGKVPSGRKSKLQKKSTSQQPVQKTTRSHPSVYLQPTLARTDRSLKLPPADQKSVDERPRKATTKIVQPQQPCRGGPGQLQKHPSKVVQQPGAPGATPVASKPNQREQAEGLFKKIYKKKNSRAVSDCTVERMKEILTKSYVLPEYNPNDPIDFSPDLPKKLFDEETWKLRMSNKGAIRNDVFLNNRPFWLARDGTEQVPRVLIQMHRPLKQMHSGNPASIQPKLHRTDPFLDPKEDALERLKIVDKAIGVDPLEKEKEMKRLCANTFHGTLMFEVDQRQYDTEQQKKAEAEGLKLDPKRSKPNVKEKDQKSPFEEPRKVAFNVSDKCTLHVYSRKRRPLTNPGKSERFTEKKYTRGERKIRKKERKPAVPQLVPSTSSSTTTSATSSSCRETNML</sequence>
<evidence type="ECO:0000256" key="1">
    <source>
        <dbReference type="SAM" id="MobiDB-lite"/>
    </source>
</evidence>
<dbReference type="RefSeq" id="NP_490963.2">
    <property type="nucleotide sequence ID" value="NM_058562.2"/>
</dbReference>
<feature type="compositionally biased region" description="Basic and acidic residues" evidence="1">
    <location>
        <begin position="120"/>
        <end position="141"/>
    </location>
</feature>
<proteinExistence type="predicted"/>
<evidence type="ECO:0000313" key="2">
    <source>
        <dbReference type="EMBL" id="CCD69914.2"/>
    </source>
</evidence>
<feature type="region of interest" description="Disordered" evidence="1">
    <location>
        <begin position="497"/>
        <end position="532"/>
    </location>
</feature>
<organism evidence="2 3">
    <name type="scientific">Caenorhabditis elegans</name>
    <dbReference type="NCBI Taxonomy" id="6239"/>
    <lineage>
        <taxon>Eukaryota</taxon>
        <taxon>Metazoa</taxon>
        <taxon>Ecdysozoa</taxon>
        <taxon>Nematoda</taxon>
        <taxon>Chromadorea</taxon>
        <taxon>Rhabditida</taxon>
        <taxon>Rhabditina</taxon>
        <taxon>Rhabditomorpha</taxon>
        <taxon>Rhabditoidea</taxon>
        <taxon>Rhabditidae</taxon>
        <taxon>Peloderinae</taxon>
        <taxon>Caenorhabditis</taxon>
    </lineage>
</organism>
<protein>
    <submittedName>
        <fullName evidence="2">DUF5523 domain-containing protein</fullName>
    </submittedName>
</protein>
<feature type="compositionally biased region" description="Basic and acidic residues" evidence="1">
    <location>
        <begin position="16"/>
        <end position="48"/>
    </location>
</feature>
<evidence type="ECO:0000313" key="4">
    <source>
        <dbReference type="WormBase" id="Y39G10AR.15"/>
    </source>
</evidence>